<dbReference type="RefSeq" id="WP_171560894.1">
    <property type="nucleotide sequence ID" value="NZ_JABFCS010000001.1"/>
</dbReference>
<name>A0A849KH99_9BURK</name>
<dbReference type="AlphaFoldDB" id="A0A849KH99"/>
<reference evidence="2 3" key="2">
    <citation type="submission" date="2020-06" db="EMBL/GenBank/DDBJ databases">
        <title>Ramlibacter rhizophilus sp. nov., isolated from rhizosphere soil of national flower Mugunghwa from South Korea.</title>
        <authorList>
            <person name="Zheng-Fei Y."/>
            <person name="Huan T."/>
        </authorList>
    </citation>
    <scope>NUCLEOTIDE SEQUENCE [LARGE SCALE GENOMIC DNA]</scope>
    <source>
        <strain evidence="2 3">B156</strain>
    </source>
</reference>
<evidence type="ECO:0008006" key="4">
    <source>
        <dbReference type="Google" id="ProtNLM"/>
    </source>
</evidence>
<comment type="caution">
    <text evidence="2">The sequence shown here is derived from an EMBL/GenBank/DDBJ whole genome shotgun (WGS) entry which is preliminary data.</text>
</comment>
<dbReference type="EMBL" id="JABFCS010000001">
    <property type="protein sequence ID" value="NNU44255.1"/>
    <property type="molecule type" value="Genomic_DNA"/>
</dbReference>
<keyword evidence="3" id="KW-1185">Reference proteome</keyword>
<accession>A0A849KH99</accession>
<dbReference type="Proteomes" id="UP000552954">
    <property type="component" value="Unassembled WGS sequence"/>
</dbReference>
<sequence length="334" mass="36691">MSYIAITLNHMRSVKAWADAAGADVQMDLRSFALEVKCRNRFYRFHPRFLGQREGRLFHSEMLVEHVTGFIGWLPYTALRTELSSDKLVFKRFATAAGERVPATWPAESPQGDFLLKHSVGSFGDQITGPYRQGATQVRTPPPSLGPGGPTGTPYAEQFIQGRSLKVWYWGDAAFYAHCQAWPTVRGDGVSTLESLAAGRLGVSAEAFALSRDHPLLADSLAFQGLSPAQVLAAGREAWIDFRYGRTYQPEAPSGSSDNQLQDLPAAARASIERMGAAVGGDLMERYHVPVLYAVDGVVDADGQVWWLEMNSNPLMPPDGYDPMFSSLFGSVRQ</sequence>
<dbReference type="Gene3D" id="3.30.470.20">
    <property type="entry name" value="ATP-grasp fold, B domain"/>
    <property type="match status" value="1"/>
</dbReference>
<reference evidence="2 3" key="1">
    <citation type="submission" date="2020-05" db="EMBL/GenBank/DDBJ databases">
        <authorList>
            <person name="Khan S.A."/>
            <person name="Jeon C.O."/>
            <person name="Chun B.H."/>
        </authorList>
    </citation>
    <scope>NUCLEOTIDE SEQUENCE [LARGE SCALE GENOMIC DNA]</scope>
    <source>
        <strain evidence="2 3">B156</strain>
    </source>
</reference>
<gene>
    <name evidence="2" type="ORF">HK415_15460</name>
</gene>
<dbReference type="SUPFAM" id="SSF56059">
    <property type="entry name" value="Glutathione synthetase ATP-binding domain-like"/>
    <property type="match status" value="1"/>
</dbReference>
<evidence type="ECO:0000313" key="2">
    <source>
        <dbReference type="EMBL" id="NNU44255.1"/>
    </source>
</evidence>
<feature type="region of interest" description="Disordered" evidence="1">
    <location>
        <begin position="131"/>
        <end position="153"/>
    </location>
</feature>
<evidence type="ECO:0000256" key="1">
    <source>
        <dbReference type="SAM" id="MobiDB-lite"/>
    </source>
</evidence>
<organism evidence="2 3">
    <name type="scientific">Ramlibacter montanisoli</name>
    <dbReference type="NCBI Taxonomy" id="2732512"/>
    <lineage>
        <taxon>Bacteria</taxon>
        <taxon>Pseudomonadati</taxon>
        <taxon>Pseudomonadota</taxon>
        <taxon>Betaproteobacteria</taxon>
        <taxon>Burkholderiales</taxon>
        <taxon>Comamonadaceae</taxon>
        <taxon>Ramlibacter</taxon>
    </lineage>
</organism>
<proteinExistence type="predicted"/>
<evidence type="ECO:0000313" key="3">
    <source>
        <dbReference type="Proteomes" id="UP000552954"/>
    </source>
</evidence>
<protein>
    <recommendedName>
        <fullName evidence="4">ATP-grasp domain-containing protein</fullName>
    </recommendedName>
</protein>